<keyword evidence="3" id="KW-1185">Reference proteome</keyword>
<dbReference type="InterPro" id="IPR000835">
    <property type="entry name" value="HTH_MarR-typ"/>
</dbReference>
<feature type="domain" description="HTH marR-type" evidence="1">
    <location>
        <begin position="38"/>
        <end position="171"/>
    </location>
</feature>
<sequence>MDKLILSGEFADPFTVNDMTSRQRTKQEDSQQLCHSSAEGLIVAILRTNDQFQHRFGRLFREHGLTQPQYNILRILHGEDRPMRCLEVAGRMVTVVPAITSLLDKLEKRNLVTRVRCDQDRRVWYVELTNDGRKLVETMQEPVLSLCEHFVGHLSDQERTRLRQLLDKARSVVDTEQARCS</sequence>
<dbReference type="Gene3D" id="1.10.10.10">
    <property type="entry name" value="Winged helix-like DNA-binding domain superfamily/Winged helix DNA-binding domain"/>
    <property type="match status" value="1"/>
</dbReference>
<dbReference type="SUPFAM" id="SSF46785">
    <property type="entry name" value="Winged helix' DNA-binding domain"/>
    <property type="match status" value="1"/>
</dbReference>
<dbReference type="EMBL" id="CP036275">
    <property type="protein sequence ID" value="QDU41465.1"/>
    <property type="molecule type" value="Genomic_DNA"/>
</dbReference>
<reference evidence="2 3" key="1">
    <citation type="submission" date="2019-02" db="EMBL/GenBank/DDBJ databases">
        <title>Deep-cultivation of Planctomycetes and their phenomic and genomic characterization uncovers novel biology.</title>
        <authorList>
            <person name="Wiegand S."/>
            <person name="Jogler M."/>
            <person name="Boedeker C."/>
            <person name="Pinto D."/>
            <person name="Vollmers J."/>
            <person name="Rivas-Marin E."/>
            <person name="Kohn T."/>
            <person name="Peeters S.H."/>
            <person name="Heuer A."/>
            <person name="Rast P."/>
            <person name="Oberbeckmann S."/>
            <person name="Bunk B."/>
            <person name="Jeske O."/>
            <person name="Meyerdierks A."/>
            <person name="Storesund J.E."/>
            <person name="Kallscheuer N."/>
            <person name="Luecker S."/>
            <person name="Lage O.M."/>
            <person name="Pohl T."/>
            <person name="Merkel B.J."/>
            <person name="Hornburger P."/>
            <person name="Mueller R.-W."/>
            <person name="Bruemmer F."/>
            <person name="Labrenz M."/>
            <person name="Spormann A.M."/>
            <person name="Op den Camp H."/>
            <person name="Overmann J."/>
            <person name="Amann R."/>
            <person name="Jetten M.S.M."/>
            <person name="Mascher T."/>
            <person name="Medema M.H."/>
            <person name="Devos D.P."/>
            <person name="Kaster A.-K."/>
            <person name="Ovreas L."/>
            <person name="Rohde M."/>
            <person name="Galperin M.Y."/>
            <person name="Jogler C."/>
        </authorList>
    </citation>
    <scope>NUCLEOTIDE SEQUENCE [LARGE SCALE GENOMIC DNA]</scope>
    <source>
        <strain evidence="2 3">Mal4</strain>
    </source>
</reference>
<accession>A0A517ZG60</accession>
<evidence type="ECO:0000313" key="2">
    <source>
        <dbReference type="EMBL" id="QDU41465.1"/>
    </source>
</evidence>
<dbReference type="PANTHER" id="PTHR33164">
    <property type="entry name" value="TRANSCRIPTIONAL REGULATOR, MARR FAMILY"/>
    <property type="match status" value="1"/>
</dbReference>
<dbReference type="InterPro" id="IPR036388">
    <property type="entry name" value="WH-like_DNA-bd_sf"/>
</dbReference>
<dbReference type="Proteomes" id="UP000320496">
    <property type="component" value="Chromosome"/>
</dbReference>
<evidence type="ECO:0000313" key="3">
    <source>
        <dbReference type="Proteomes" id="UP000320496"/>
    </source>
</evidence>
<protein>
    <submittedName>
        <fullName evidence="2">HTH-type transcriptional regulator MhqR</fullName>
    </submittedName>
</protein>
<dbReference type="GO" id="GO:0006950">
    <property type="term" value="P:response to stress"/>
    <property type="evidence" value="ECO:0007669"/>
    <property type="project" value="TreeGrafter"/>
</dbReference>
<dbReference type="Pfam" id="PF01047">
    <property type="entry name" value="MarR"/>
    <property type="match status" value="1"/>
</dbReference>
<dbReference type="PANTHER" id="PTHR33164:SF101">
    <property type="entry name" value="TRANSCRIPTIONAL REPRESSOR MPRA"/>
    <property type="match status" value="1"/>
</dbReference>
<dbReference type="InterPro" id="IPR036390">
    <property type="entry name" value="WH_DNA-bd_sf"/>
</dbReference>
<dbReference type="PRINTS" id="PR00598">
    <property type="entry name" value="HTHMARR"/>
</dbReference>
<dbReference type="OrthoDB" id="9799747at2"/>
<dbReference type="InterPro" id="IPR039422">
    <property type="entry name" value="MarR/SlyA-like"/>
</dbReference>
<dbReference type="PROSITE" id="PS50995">
    <property type="entry name" value="HTH_MARR_2"/>
    <property type="match status" value="1"/>
</dbReference>
<proteinExistence type="predicted"/>
<dbReference type="GO" id="GO:0003700">
    <property type="term" value="F:DNA-binding transcription factor activity"/>
    <property type="evidence" value="ECO:0007669"/>
    <property type="project" value="InterPro"/>
</dbReference>
<evidence type="ECO:0000259" key="1">
    <source>
        <dbReference type="PROSITE" id="PS50995"/>
    </source>
</evidence>
<dbReference type="SMART" id="SM00347">
    <property type="entry name" value="HTH_MARR"/>
    <property type="match status" value="1"/>
</dbReference>
<dbReference type="KEGG" id="mri:Mal4_58330"/>
<gene>
    <name evidence="2" type="primary">mhqR_2</name>
    <name evidence="2" type="ORF">Mal4_58330</name>
</gene>
<name>A0A517ZG60_9PLAN</name>
<organism evidence="2 3">
    <name type="scientific">Maioricimonas rarisocia</name>
    <dbReference type="NCBI Taxonomy" id="2528026"/>
    <lineage>
        <taxon>Bacteria</taxon>
        <taxon>Pseudomonadati</taxon>
        <taxon>Planctomycetota</taxon>
        <taxon>Planctomycetia</taxon>
        <taxon>Planctomycetales</taxon>
        <taxon>Planctomycetaceae</taxon>
        <taxon>Maioricimonas</taxon>
    </lineage>
</organism>
<dbReference type="AlphaFoldDB" id="A0A517ZG60"/>